<gene>
    <name evidence="1" type="ORF">DSTB1V02_LOCUS12558</name>
</gene>
<name>A0A7R9FSD6_9CRUS</name>
<proteinExistence type="predicted"/>
<organism evidence="1">
    <name type="scientific">Darwinula stevensoni</name>
    <dbReference type="NCBI Taxonomy" id="69355"/>
    <lineage>
        <taxon>Eukaryota</taxon>
        <taxon>Metazoa</taxon>
        <taxon>Ecdysozoa</taxon>
        <taxon>Arthropoda</taxon>
        <taxon>Crustacea</taxon>
        <taxon>Oligostraca</taxon>
        <taxon>Ostracoda</taxon>
        <taxon>Podocopa</taxon>
        <taxon>Podocopida</taxon>
        <taxon>Darwinulocopina</taxon>
        <taxon>Darwinuloidea</taxon>
        <taxon>Darwinulidae</taxon>
        <taxon>Darwinula</taxon>
    </lineage>
</organism>
<dbReference type="AlphaFoldDB" id="A0A7R9FSD6"/>
<dbReference type="EMBL" id="LR904384">
    <property type="protein sequence ID" value="CAD7252805.1"/>
    <property type="molecule type" value="Genomic_DNA"/>
</dbReference>
<dbReference type="OrthoDB" id="261831at2759"/>
<dbReference type="EMBL" id="CAJPEV010004867">
    <property type="protein sequence ID" value="CAG0902431.1"/>
    <property type="molecule type" value="Genomic_DNA"/>
</dbReference>
<accession>A0A7R9FSD6</accession>
<dbReference type="Proteomes" id="UP000677054">
    <property type="component" value="Unassembled WGS sequence"/>
</dbReference>
<evidence type="ECO:0000313" key="2">
    <source>
        <dbReference type="Proteomes" id="UP000677054"/>
    </source>
</evidence>
<evidence type="ECO:0000313" key="1">
    <source>
        <dbReference type="EMBL" id="CAD7252805.1"/>
    </source>
</evidence>
<protein>
    <submittedName>
        <fullName evidence="1">Uncharacterized protein</fullName>
    </submittedName>
</protein>
<sequence>MEDELCQHSQHHLWFLQSRVTVIRGTKMIEPYPTQKGGFMNRKKGWK</sequence>
<keyword evidence="2" id="KW-1185">Reference proteome</keyword>
<reference evidence="1" key="1">
    <citation type="submission" date="2020-11" db="EMBL/GenBank/DDBJ databases">
        <authorList>
            <person name="Tran Van P."/>
        </authorList>
    </citation>
    <scope>NUCLEOTIDE SEQUENCE</scope>
</reference>